<dbReference type="EnsemblMetazoa" id="AMEC015602-RA">
    <property type="protein sequence ID" value="AMEC015602-PA"/>
    <property type="gene ID" value="AMEC015602"/>
</dbReference>
<dbReference type="InterPro" id="IPR036822">
    <property type="entry name" value="CutC-like_dom_sf"/>
</dbReference>
<evidence type="ECO:0000256" key="1">
    <source>
        <dbReference type="ARBA" id="ARBA00007768"/>
    </source>
</evidence>
<evidence type="ECO:0000313" key="3">
    <source>
        <dbReference type="EnsemblMetazoa" id="AMEC015602-PA"/>
    </source>
</evidence>
<protein>
    <recommendedName>
        <fullName evidence="2">Copper homeostasis protein cutC homolog</fullName>
    </recommendedName>
</protein>
<keyword evidence="4" id="KW-1185">Reference proteome</keyword>
<evidence type="ECO:0000313" key="4">
    <source>
        <dbReference type="Proteomes" id="UP000075902"/>
    </source>
</evidence>
<dbReference type="FunFam" id="3.20.20.380:FF:000001">
    <property type="entry name" value="Copper homeostasis protein CutC"/>
    <property type="match status" value="1"/>
</dbReference>
<dbReference type="InterPro" id="IPR005627">
    <property type="entry name" value="CutC-like"/>
</dbReference>
<proteinExistence type="inferred from homology"/>
<dbReference type="PANTHER" id="PTHR12598">
    <property type="entry name" value="COPPER HOMEOSTASIS PROTEIN CUTC"/>
    <property type="match status" value="1"/>
</dbReference>
<sequence>MQILLEVCVDTFESAVAAIQGGADRIELCSALSEGGLTPSVGLLGEIKQYLAAEYDAPLLSGRPTIFPVYCMIRCRRGSDFCYSAQEMNAMLWDMRLLKQNGADGFVFGALDPSSPGRVHRDHCEQVVVAAGELPLTFHRAIDCTEEGALGENLRLIAELGFSTVLTSGLKPTAEQGMETIAKMKEIAEQLTGKSLRVMPGSGVSTQNARQILQRTGCEAIHGSASITKPAGSHQTGTISMGGSNVDAMPLKVCSKAKVQELRQLIDSLVKSFNCILVFAKQDADGKETYVVHRIEPQATTC</sequence>
<dbReference type="SUPFAM" id="SSF110395">
    <property type="entry name" value="CutC-like"/>
    <property type="match status" value="1"/>
</dbReference>
<dbReference type="Proteomes" id="UP000075902">
    <property type="component" value="Unassembled WGS sequence"/>
</dbReference>
<comment type="similarity">
    <text evidence="1">Belongs to the CutC family.</text>
</comment>
<reference evidence="3" key="2">
    <citation type="submission" date="2020-05" db="UniProtKB">
        <authorList>
            <consortium name="EnsemblMetazoa"/>
        </authorList>
    </citation>
    <scope>IDENTIFICATION</scope>
    <source>
        <strain evidence="3">CM1001059</strain>
    </source>
</reference>
<evidence type="ECO:0000256" key="2">
    <source>
        <dbReference type="ARBA" id="ARBA00019014"/>
    </source>
</evidence>
<dbReference type="GO" id="GO:0005507">
    <property type="term" value="F:copper ion binding"/>
    <property type="evidence" value="ECO:0007669"/>
    <property type="project" value="TreeGrafter"/>
</dbReference>
<organism evidence="3 4">
    <name type="scientific">Anopheles melas</name>
    <dbReference type="NCBI Taxonomy" id="34690"/>
    <lineage>
        <taxon>Eukaryota</taxon>
        <taxon>Metazoa</taxon>
        <taxon>Ecdysozoa</taxon>
        <taxon>Arthropoda</taxon>
        <taxon>Hexapoda</taxon>
        <taxon>Insecta</taxon>
        <taxon>Pterygota</taxon>
        <taxon>Neoptera</taxon>
        <taxon>Endopterygota</taxon>
        <taxon>Diptera</taxon>
        <taxon>Nematocera</taxon>
        <taxon>Culicoidea</taxon>
        <taxon>Culicidae</taxon>
        <taxon>Anophelinae</taxon>
        <taxon>Anopheles</taxon>
    </lineage>
</organism>
<dbReference type="HAMAP" id="MF_00795">
    <property type="entry name" value="CutC"/>
    <property type="match status" value="1"/>
</dbReference>
<dbReference type="Pfam" id="PF03932">
    <property type="entry name" value="CutC"/>
    <property type="match status" value="1"/>
</dbReference>
<dbReference type="Gene3D" id="3.20.20.380">
    <property type="entry name" value="Copper homeostasis (CutC) domain"/>
    <property type="match status" value="1"/>
</dbReference>
<dbReference type="VEuPathDB" id="VectorBase:AMEC015602"/>
<dbReference type="PANTHER" id="PTHR12598:SF0">
    <property type="entry name" value="COPPER HOMEOSTASIS PROTEIN CUTC HOMOLOG"/>
    <property type="match status" value="1"/>
</dbReference>
<name>A0A182U814_9DIPT</name>
<reference evidence="4" key="1">
    <citation type="submission" date="2014-01" db="EMBL/GenBank/DDBJ databases">
        <title>The Genome Sequence of Anopheles melas CM1001059_A (V2).</title>
        <authorList>
            <consortium name="The Broad Institute Genomics Platform"/>
            <person name="Neafsey D.E."/>
            <person name="Besansky N."/>
            <person name="Howell P."/>
            <person name="Walton C."/>
            <person name="Young S.K."/>
            <person name="Zeng Q."/>
            <person name="Gargeya S."/>
            <person name="Fitzgerald M."/>
            <person name="Haas B."/>
            <person name="Abouelleil A."/>
            <person name="Allen A.W."/>
            <person name="Alvarado L."/>
            <person name="Arachchi H.M."/>
            <person name="Berlin A.M."/>
            <person name="Chapman S.B."/>
            <person name="Gainer-Dewar J."/>
            <person name="Goldberg J."/>
            <person name="Griggs A."/>
            <person name="Gujja S."/>
            <person name="Hansen M."/>
            <person name="Howarth C."/>
            <person name="Imamovic A."/>
            <person name="Ireland A."/>
            <person name="Larimer J."/>
            <person name="McCowan C."/>
            <person name="Murphy C."/>
            <person name="Pearson M."/>
            <person name="Poon T.W."/>
            <person name="Priest M."/>
            <person name="Roberts A."/>
            <person name="Saif S."/>
            <person name="Shea T."/>
            <person name="Sisk P."/>
            <person name="Sykes S."/>
            <person name="Wortman J."/>
            <person name="Nusbaum C."/>
            <person name="Birren B."/>
        </authorList>
    </citation>
    <scope>NUCLEOTIDE SEQUENCE [LARGE SCALE GENOMIC DNA]</scope>
    <source>
        <strain evidence="4">CM1001059</strain>
    </source>
</reference>
<dbReference type="AlphaFoldDB" id="A0A182U814"/>
<dbReference type="STRING" id="34690.A0A182U814"/>
<accession>A0A182U814</accession>